<keyword evidence="1" id="KW-0175">Coiled coil</keyword>
<dbReference type="Proteomes" id="UP000829384">
    <property type="component" value="Unassembled WGS sequence"/>
</dbReference>
<evidence type="ECO:0000313" key="2">
    <source>
        <dbReference type="EMBL" id="MCG9962395.1"/>
    </source>
</evidence>
<accession>A0ABS9QPX1</accession>
<comment type="caution">
    <text evidence="2">The sequence shown here is derived from an EMBL/GenBank/DDBJ whole genome shotgun (WGS) entry which is preliminary data.</text>
</comment>
<gene>
    <name evidence="2" type="ORF">H9J30_00355</name>
</gene>
<name>A0ABS9QPX1_9GAMM</name>
<feature type="coiled-coil region" evidence="1">
    <location>
        <begin position="42"/>
        <end position="69"/>
    </location>
</feature>
<dbReference type="RefSeq" id="WP_240129205.1">
    <property type="nucleotide sequence ID" value="NZ_JACSDI010000001.1"/>
</dbReference>
<dbReference type="EMBL" id="JACSDI010000001">
    <property type="protein sequence ID" value="MCG9962395.1"/>
    <property type="molecule type" value="Genomic_DNA"/>
</dbReference>
<protein>
    <submittedName>
        <fullName evidence="2">Uncharacterized protein</fullName>
    </submittedName>
</protein>
<keyword evidence="3" id="KW-1185">Reference proteome</keyword>
<proteinExistence type="predicted"/>
<evidence type="ECO:0000313" key="3">
    <source>
        <dbReference type="Proteomes" id="UP000829384"/>
    </source>
</evidence>
<sequence length="165" mass="18502">MSLDMEDFTLGMIMEQAKAAQLKKEANAEKLPALFDKALNALVAACEKLEVITAERDQLETQLKELEAIVHPDDKSKYLGFTVSQMLYHLSKDCKEVELTAKGESDWCLHVLSAQCGEFEMQGGLMFILGQASKPFLKQWMEERLEAKSKMDNILAIVKSAKDGE</sequence>
<organism evidence="2 3">
    <name type="scientific">Shewanella cutis</name>
    <dbReference type="NCBI Taxonomy" id="2766780"/>
    <lineage>
        <taxon>Bacteria</taxon>
        <taxon>Pseudomonadati</taxon>
        <taxon>Pseudomonadota</taxon>
        <taxon>Gammaproteobacteria</taxon>
        <taxon>Alteromonadales</taxon>
        <taxon>Shewanellaceae</taxon>
        <taxon>Shewanella</taxon>
    </lineage>
</organism>
<reference evidence="2 3" key="1">
    <citation type="submission" date="2020-08" db="EMBL/GenBank/DDBJ databases">
        <title>Whole genome sequence of Shewanella sp strain PS-2.</title>
        <authorList>
            <person name="Das S.K."/>
        </authorList>
    </citation>
    <scope>NUCLEOTIDE SEQUENCE [LARGE SCALE GENOMIC DNA]</scope>
    <source>
        <strain evidence="2 3">PS-2</strain>
    </source>
</reference>
<evidence type="ECO:0000256" key="1">
    <source>
        <dbReference type="SAM" id="Coils"/>
    </source>
</evidence>